<dbReference type="GO" id="GO:0005789">
    <property type="term" value="C:endoplasmic reticulum membrane"/>
    <property type="evidence" value="ECO:0007669"/>
    <property type="project" value="UniProtKB-SubCell"/>
</dbReference>
<evidence type="ECO:0000256" key="4">
    <source>
        <dbReference type="ARBA" id="ARBA00022824"/>
    </source>
</evidence>
<evidence type="ECO:0000256" key="6">
    <source>
        <dbReference type="ARBA" id="ARBA00022989"/>
    </source>
</evidence>
<keyword evidence="5" id="KW-0931">ER-Golgi transport</keyword>
<dbReference type="PANTHER" id="PTHR12825:SF0">
    <property type="entry name" value="VESICLE TRANSPORT PROTEIN SEC20"/>
    <property type="match status" value="1"/>
</dbReference>
<dbReference type="CDD" id="cd15865">
    <property type="entry name" value="SNARE_SEC20"/>
    <property type="match status" value="1"/>
</dbReference>
<keyword evidence="7" id="KW-0175">Coiled coil</keyword>
<name>A0A6F9D8G3_9ASCI</name>
<keyword evidence="8 10" id="KW-0472">Membrane</keyword>
<feature type="transmembrane region" description="Helical" evidence="10">
    <location>
        <begin position="219"/>
        <end position="236"/>
    </location>
</feature>
<dbReference type="InterPro" id="IPR056173">
    <property type="entry name" value="Sec20_C"/>
</dbReference>
<proteinExistence type="evidence at transcript level"/>
<dbReference type="Pfam" id="PF03908">
    <property type="entry name" value="Sec20"/>
    <property type="match status" value="1"/>
</dbReference>
<organism evidence="12">
    <name type="scientific">Phallusia mammillata</name>
    <dbReference type="NCBI Taxonomy" id="59560"/>
    <lineage>
        <taxon>Eukaryota</taxon>
        <taxon>Metazoa</taxon>
        <taxon>Chordata</taxon>
        <taxon>Tunicata</taxon>
        <taxon>Ascidiacea</taxon>
        <taxon>Phlebobranchia</taxon>
        <taxon>Ascidiidae</taxon>
        <taxon>Phallusia</taxon>
    </lineage>
</organism>
<feature type="domain" description="Sec20 C-terminal" evidence="11">
    <location>
        <begin position="150"/>
        <end position="240"/>
    </location>
</feature>
<comment type="subcellular location">
    <subcellularLocation>
        <location evidence="1">Endoplasmic reticulum membrane</location>
        <topology evidence="1">Single-pass type IV membrane protein</topology>
    </subcellularLocation>
</comment>
<comment type="similarity">
    <text evidence="9">Belongs to the SEC20 family.</text>
</comment>
<evidence type="ECO:0000256" key="9">
    <source>
        <dbReference type="ARBA" id="ARBA00037934"/>
    </source>
</evidence>
<evidence type="ECO:0000256" key="7">
    <source>
        <dbReference type="ARBA" id="ARBA00023054"/>
    </source>
</evidence>
<keyword evidence="4" id="KW-0256">Endoplasmic reticulum</keyword>
<dbReference type="GO" id="GO:0005484">
    <property type="term" value="F:SNAP receptor activity"/>
    <property type="evidence" value="ECO:0007669"/>
    <property type="project" value="InterPro"/>
</dbReference>
<evidence type="ECO:0000313" key="12">
    <source>
        <dbReference type="EMBL" id="CAB3225958.1"/>
    </source>
</evidence>
<keyword evidence="2" id="KW-0813">Transport</keyword>
<dbReference type="AlphaFoldDB" id="A0A6F9D8G3"/>
<dbReference type="InterPro" id="IPR005606">
    <property type="entry name" value="Sec20"/>
</dbReference>
<evidence type="ECO:0000256" key="3">
    <source>
        <dbReference type="ARBA" id="ARBA00022692"/>
    </source>
</evidence>
<gene>
    <name evidence="12" type="primary">Bnip1</name>
</gene>
<evidence type="ECO:0000259" key="11">
    <source>
        <dbReference type="Pfam" id="PF03908"/>
    </source>
</evidence>
<keyword evidence="3 10" id="KW-0812">Transmembrane</keyword>
<dbReference type="EMBL" id="LR783363">
    <property type="protein sequence ID" value="CAB3225958.1"/>
    <property type="molecule type" value="mRNA"/>
</dbReference>
<sequence>MSWAQRISHPKTIKETTPEQCKEDIVKLNCKVKAIIQDIYDCKGPLDALTDLNATAQSSLADLRGKISLLDDLSNEVDHERVRVDLKQLAQNQFKLFQNTQATLRKANLACKLAIDNKEKDVLLGSREARKEQLRHRQKVSDNKAQMMHSASDVTESLMSISRKMEDTVQQSSTTLHSLVTSSNTITETNEELKSQSGLIQTGHRLLTKYNRREFTDKILLLFALALFFSTVVYILKRRLFPS</sequence>
<evidence type="ECO:0000256" key="8">
    <source>
        <dbReference type="ARBA" id="ARBA00023136"/>
    </source>
</evidence>
<dbReference type="PANTHER" id="PTHR12825">
    <property type="entry name" value="BNIP1-RELATED"/>
    <property type="match status" value="1"/>
</dbReference>
<evidence type="ECO:0000256" key="2">
    <source>
        <dbReference type="ARBA" id="ARBA00022448"/>
    </source>
</evidence>
<dbReference type="GO" id="GO:0031201">
    <property type="term" value="C:SNARE complex"/>
    <property type="evidence" value="ECO:0007669"/>
    <property type="project" value="TreeGrafter"/>
</dbReference>
<accession>A0A6F9D8G3</accession>
<protein>
    <submittedName>
        <fullName evidence="12">Vesicle transport protein SEC20-like</fullName>
    </submittedName>
</protein>
<dbReference type="GO" id="GO:0006890">
    <property type="term" value="P:retrograde vesicle-mediated transport, Golgi to endoplasmic reticulum"/>
    <property type="evidence" value="ECO:0007669"/>
    <property type="project" value="InterPro"/>
</dbReference>
<evidence type="ECO:0000256" key="10">
    <source>
        <dbReference type="SAM" id="Phobius"/>
    </source>
</evidence>
<evidence type="ECO:0000256" key="1">
    <source>
        <dbReference type="ARBA" id="ARBA00004163"/>
    </source>
</evidence>
<reference evidence="12" key="1">
    <citation type="submission" date="2020-04" db="EMBL/GenBank/DDBJ databases">
        <authorList>
            <person name="Neveu A P."/>
        </authorList>
    </citation>
    <scope>NUCLEOTIDE SEQUENCE</scope>
    <source>
        <tissue evidence="12">Whole embryo</tissue>
    </source>
</reference>
<evidence type="ECO:0000256" key="5">
    <source>
        <dbReference type="ARBA" id="ARBA00022892"/>
    </source>
</evidence>
<keyword evidence="6 10" id="KW-1133">Transmembrane helix</keyword>